<accession>A0A7S9KPX0</accession>
<evidence type="ECO:0000313" key="5">
    <source>
        <dbReference type="EMBL" id="QPG97322.1"/>
    </source>
</evidence>
<feature type="region of interest" description="Disordered" evidence="4">
    <location>
        <begin position="363"/>
        <end position="616"/>
    </location>
</feature>
<feature type="compositionally biased region" description="Low complexity" evidence="4">
    <location>
        <begin position="655"/>
        <end position="665"/>
    </location>
</feature>
<evidence type="ECO:0008006" key="7">
    <source>
        <dbReference type="Google" id="ProtNLM"/>
    </source>
</evidence>
<feature type="compositionally biased region" description="Acidic residues" evidence="4">
    <location>
        <begin position="390"/>
        <end position="408"/>
    </location>
</feature>
<feature type="region of interest" description="Disordered" evidence="4">
    <location>
        <begin position="641"/>
        <end position="739"/>
    </location>
</feature>
<evidence type="ECO:0000256" key="1">
    <source>
        <dbReference type="ARBA" id="ARBA00009291"/>
    </source>
</evidence>
<keyword evidence="2 3" id="KW-0175">Coiled coil</keyword>
<evidence type="ECO:0000256" key="4">
    <source>
        <dbReference type="SAM" id="MobiDB-lite"/>
    </source>
</evidence>
<feature type="compositionally biased region" description="Acidic residues" evidence="4">
    <location>
        <begin position="666"/>
        <end position="675"/>
    </location>
</feature>
<name>A0A7S9KPX0_EPIFF</name>
<protein>
    <recommendedName>
        <fullName evidence="7">NIMA interactive protein</fullName>
    </recommendedName>
</protein>
<feature type="compositionally biased region" description="Basic residues" evidence="4">
    <location>
        <begin position="706"/>
        <end position="723"/>
    </location>
</feature>
<evidence type="ECO:0000313" key="6">
    <source>
        <dbReference type="Proteomes" id="UP000594364"/>
    </source>
</evidence>
<dbReference type="Proteomes" id="UP000594364">
    <property type="component" value="Chromosome 2"/>
</dbReference>
<dbReference type="InterPro" id="IPR021622">
    <property type="entry name" value="Afadin/alpha-actinin-bd"/>
</dbReference>
<feature type="coiled-coil region" evidence="3">
    <location>
        <begin position="109"/>
        <end position="136"/>
    </location>
</feature>
<evidence type="ECO:0000256" key="2">
    <source>
        <dbReference type="ARBA" id="ARBA00023054"/>
    </source>
</evidence>
<proteinExistence type="inferred from homology"/>
<reference evidence="5 6" key="1">
    <citation type="journal article" date="2018" name="PLoS Genet.">
        <title>Repeat elements organise 3D genome structure and mediate transcription in the filamentous fungus Epichloe festucae.</title>
        <authorList>
            <person name="Winter D.J."/>
            <person name="Ganley A.R.D."/>
            <person name="Young C.A."/>
            <person name="Liachko I."/>
            <person name="Schardl C.L."/>
            <person name="Dupont P.Y."/>
            <person name="Berry D."/>
            <person name="Ram A."/>
            <person name="Scott B."/>
            <person name="Cox M.P."/>
        </authorList>
    </citation>
    <scope>NUCLEOTIDE SEQUENCE [LARGE SCALE GENOMIC DNA]</scope>
    <source>
        <strain evidence="5 6">Fl1</strain>
    </source>
</reference>
<keyword evidence="6" id="KW-1185">Reference proteome</keyword>
<evidence type="ECO:0000256" key="3">
    <source>
        <dbReference type="SAM" id="Coils"/>
    </source>
</evidence>
<feature type="compositionally biased region" description="Low complexity" evidence="4">
    <location>
        <begin position="579"/>
        <end position="594"/>
    </location>
</feature>
<dbReference type="AlphaFoldDB" id="A0A7S9KPX0"/>
<gene>
    <name evidence="5" type="ORF">C2857_006144</name>
</gene>
<feature type="compositionally biased region" description="Basic and acidic residues" evidence="4">
    <location>
        <begin position="596"/>
        <end position="608"/>
    </location>
</feature>
<dbReference type="EMBL" id="CP031386">
    <property type="protein sequence ID" value="QPG97322.1"/>
    <property type="molecule type" value="Genomic_DNA"/>
</dbReference>
<dbReference type="OrthoDB" id="312015at2759"/>
<comment type="similarity">
    <text evidence="1">Belongs to the ADIP family.</text>
</comment>
<organism evidence="5 6">
    <name type="scientific">Epichloe festucae (strain Fl1)</name>
    <dbReference type="NCBI Taxonomy" id="877507"/>
    <lineage>
        <taxon>Eukaryota</taxon>
        <taxon>Fungi</taxon>
        <taxon>Dikarya</taxon>
        <taxon>Ascomycota</taxon>
        <taxon>Pezizomycotina</taxon>
        <taxon>Sordariomycetes</taxon>
        <taxon>Hypocreomycetidae</taxon>
        <taxon>Hypocreales</taxon>
        <taxon>Clavicipitaceae</taxon>
        <taxon>Epichloe</taxon>
    </lineage>
</organism>
<sequence>MIDTDNLRTASLYINNQLLSRGLLRDGDYIDFAGTRRSEEEDAEVSGRIISVLNDLILRRDRDAEHRESLSTSMRAMRAENLKLIADLTRSNDKYTEAQRRADLATRAESALKTQLKSAEANARALKEEVARMRTLVAQSRSCCATEIRRRDRQIDTLKRQLGEAGRSRGTRANPALTTITVTGDIGNEKDNTTTISNSSHYDSELRSETNTTLANLARHLTEENDIMLGVMQQTMAQLRDMSGWVADTKEDEEVRKRPTCEEMAAELDSILDHMRTILTNPSFVPIEEVVTREEEINRLKTGWVKMETRWKDAVHLMDGWRKRMASSGKPVCDEDLQMGMRLSPVRIKDLDETRVAVADHGLSAVKEEPEENEAHEFLRSPCPRHAAEEPDYAADEDFDDVGGDSDSDAANHEDHVSEDEYPVADGSQGMFNRPDQESMHEQEQDESLESAALAGRPQPSPLVNSSSAGNRGFLRNEKLRFGPSHHGSNGDEGAPTSESKSMRSQPVRPRALASQSRLPSRVHRPAERPRSPSRTSLDDALLPTKRDVGDVEMPPAPAPPGNDEHDDPVQAADEIDETQNQTCTTLTTHSSPTRVESRTKPPRDMEPKPAQSPLTMSNIAAKLAASEREADAARVRAKLKAARGSTRGVSRPIVSTSAATATVEVEVEAPPDEELASRTRREQQGTARDPVKQDPGPSDSLAKPEKRKRDRKVGKTTSRRRSTLSPMELKALISGEAL</sequence>
<dbReference type="Pfam" id="PF11559">
    <property type="entry name" value="ADIP"/>
    <property type="match status" value="1"/>
</dbReference>